<accession>A0A9W7L5A5</accession>
<evidence type="ECO:0000313" key="2">
    <source>
        <dbReference type="EMBL" id="GMI31225.1"/>
    </source>
</evidence>
<keyword evidence="3" id="KW-1185">Reference proteome</keyword>
<sequence length="455" mass="50579">MTTLLLLLLLLHGTKSDLQRILRITFEDENQREVVTELELDPKPDIRAWCGSLVDREGAAILGVFVEECVATVEAEVSKRFDGGRAIEYYSNFAADLATFANSQMPLAVAEHQGGAEAEDLDFVSSRGEGFVGGTMMCNTLSEIPARGRGAYGAMGPHLYRPAGGDGAIRFRNGVDEEIHVFLRLHKRYKVEGLMGWDDVNSTRFKEVQSKRETALATVEALSDALEFEGCKENVRVHVMFSGDKVADSWEDFVGDALGNLGKNLRIHRVREGNKESFQDMLSILRGLNLPDSAIVLLLEDDVMLRPSALVEMMEVFKSHEPCFVRPNDGAEDYTLGAPEEAFPSESIVVAGSRRHWKTAISLSVTYAARMGTLDYFAGSFPIPTNDFLRSRKLVEEKEVTFFSPLPTLALTTENLSDFTEPALPPYVPHEWARGLWEKAEVRRRRLAGGKGDEL</sequence>
<gene>
    <name evidence="2" type="ORF">TrRE_jg11366</name>
</gene>
<feature type="chain" id="PRO_5040895334" evidence="1">
    <location>
        <begin position="17"/>
        <end position="455"/>
    </location>
</feature>
<keyword evidence="1" id="KW-0732">Signal</keyword>
<dbReference type="EMBL" id="BRXZ01007659">
    <property type="protein sequence ID" value="GMI31225.1"/>
    <property type="molecule type" value="Genomic_DNA"/>
</dbReference>
<protein>
    <submittedName>
        <fullName evidence="2">Uncharacterized protein</fullName>
    </submittedName>
</protein>
<name>A0A9W7L5A5_9STRA</name>
<dbReference type="AlphaFoldDB" id="A0A9W7L5A5"/>
<comment type="caution">
    <text evidence="2">The sequence shown here is derived from an EMBL/GenBank/DDBJ whole genome shotgun (WGS) entry which is preliminary data.</text>
</comment>
<dbReference type="Proteomes" id="UP001165082">
    <property type="component" value="Unassembled WGS sequence"/>
</dbReference>
<organism evidence="2 3">
    <name type="scientific">Triparma retinervis</name>
    <dbReference type="NCBI Taxonomy" id="2557542"/>
    <lineage>
        <taxon>Eukaryota</taxon>
        <taxon>Sar</taxon>
        <taxon>Stramenopiles</taxon>
        <taxon>Ochrophyta</taxon>
        <taxon>Bolidophyceae</taxon>
        <taxon>Parmales</taxon>
        <taxon>Triparmaceae</taxon>
        <taxon>Triparma</taxon>
    </lineage>
</organism>
<feature type="signal peptide" evidence="1">
    <location>
        <begin position="1"/>
        <end position="16"/>
    </location>
</feature>
<evidence type="ECO:0000256" key="1">
    <source>
        <dbReference type="SAM" id="SignalP"/>
    </source>
</evidence>
<evidence type="ECO:0000313" key="3">
    <source>
        <dbReference type="Proteomes" id="UP001165082"/>
    </source>
</evidence>
<dbReference type="OrthoDB" id="10565392at2759"/>
<proteinExistence type="predicted"/>
<reference evidence="2" key="1">
    <citation type="submission" date="2022-07" db="EMBL/GenBank/DDBJ databases">
        <title>Genome analysis of Parmales, a sister group of diatoms, reveals the evolutionary specialization of diatoms from phago-mixotrophs to photoautotrophs.</title>
        <authorList>
            <person name="Ban H."/>
            <person name="Sato S."/>
            <person name="Yoshikawa S."/>
            <person name="Kazumasa Y."/>
            <person name="Nakamura Y."/>
            <person name="Ichinomiya M."/>
            <person name="Saitoh K."/>
            <person name="Sato N."/>
            <person name="Blanc-Mathieu R."/>
            <person name="Endo H."/>
            <person name="Kuwata A."/>
            <person name="Ogata H."/>
        </authorList>
    </citation>
    <scope>NUCLEOTIDE SEQUENCE</scope>
</reference>